<dbReference type="Gene3D" id="2.60.120.260">
    <property type="entry name" value="Galactose-binding domain-like"/>
    <property type="match status" value="2"/>
</dbReference>
<name>A0A9D1I943_9CLOT</name>
<evidence type="ECO:0000313" key="2">
    <source>
        <dbReference type="EMBL" id="HIU29523.1"/>
    </source>
</evidence>
<dbReference type="EMBL" id="DVMM01000088">
    <property type="protein sequence ID" value="HIU29523.1"/>
    <property type="molecule type" value="Genomic_DNA"/>
</dbReference>
<evidence type="ECO:0000313" key="3">
    <source>
        <dbReference type="Proteomes" id="UP000824089"/>
    </source>
</evidence>
<proteinExistence type="predicted"/>
<comment type="caution">
    <text evidence="2">The sequence shown here is derived from an EMBL/GenBank/DDBJ whole genome shotgun (WGS) entry which is preliminary data.</text>
</comment>
<protein>
    <recommendedName>
        <fullName evidence="1">Alpha-L-rhamnosidase six-hairpin glycosidase domain-containing protein</fullName>
    </recommendedName>
</protein>
<reference evidence="2" key="1">
    <citation type="submission" date="2020-10" db="EMBL/GenBank/DDBJ databases">
        <authorList>
            <person name="Gilroy R."/>
        </authorList>
    </citation>
    <scope>NUCLEOTIDE SEQUENCE</scope>
    <source>
        <strain evidence="2">CHK195-4489</strain>
    </source>
</reference>
<dbReference type="Gene3D" id="1.50.10.10">
    <property type="match status" value="1"/>
</dbReference>
<gene>
    <name evidence="2" type="ORF">IAD50_04405</name>
</gene>
<evidence type="ECO:0000259" key="1">
    <source>
        <dbReference type="Pfam" id="PF17389"/>
    </source>
</evidence>
<dbReference type="GO" id="GO:0005975">
    <property type="term" value="P:carbohydrate metabolic process"/>
    <property type="evidence" value="ECO:0007669"/>
    <property type="project" value="InterPro"/>
</dbReference>
<dbReference type="InterPro" id="IPR035396">
    <property type="entry name" value="Bac_rhamnosid6H"/>
</dbReference>
<dbReference type="Proteomes" id="UP000824089">
    <property type="component" value="Unassembled WGS sequence"/>
</dbReference>
<dbReference type="PANTHER" id="PTHR34987">
    <property type="entry name" value="C, PUTATIVE (AFU_ORTHOLOGUE AFUA_3G02880)-RELATED"/>
    <property type="match status" value="1"/>
</dbReference>
<sequence length="702" mass="81208">MCSEMKFFQKARPVWAKGRETELNVTLVFRAVCPRRSKAKLAVTGCAYYNIYVNGAFLAVGPARAAHGYRRVDVLPLKLDREQNEIRIIVMGYACNSFYHTDEPSFLTAEIVAEDGVLAYTEQAGKYFRPFEWMGKIRKVQRYSFQRPFVEVYDFTRAQENAVDLAETEEKRYLPRNVFYGEYETECAKQVIQKGSFAVSEKERYYEDRSIADIGPQLKGFPREELAVLSTTEAQKLDPVILERGSFPAEETVLGKDAFATFDMGNNLTGLIGFALESAGECEICVVFDEILQGEEIHFTRLTAANVILLKTKAGRTEFLSVEPYTFRYLRVYCKGAGCVLRNLHIRRIGAPAVNKSLDSDNPKLQAIFDAAIETYRQNTFDLFMDCPSRERAGWLCDSFFTARVERVLTGKSEVERNFIENYILPEHFRCLPEGMLPMCYPADHYDGVFIPNWAMWFVLELGEYAERTSDRELVARARERVYALLSYFRRFENEFGLLEKLESWVFLEWSKSNDLVQDVSFPSNMLYAKMKLVMSELYGDAALAEEAQRMQAVIRDLSYTADGFFCDNAYRRDGRLVLSGEYTESCQYYAFHTGTATPALYPELWQRLVHDFGRDRRETKKWENVHYANAFIGNYLRMDLLAAYGGREEVLKNIEDYFYYMAEKTGTLWENDGDYASCNHGFASHVLYWFDRFGMIKDRQK</sequence>
<accession>A0A9D1I943</accession>
<dbReference type="Pfam" id="PF17389">
    <property type="entry name" value="Bac_rhamnosid6H"/>
    <property type="match status" value="1"/>
</dbReference>
<dbReference type="PANTHER" id="PTHR34987:SF4">
    <property type="entry name" value="ALPHA-L-RHAMNOSIDASE C-TERMINAL DOMAIN-CONTAINING PROTEIN"/>
    <property type="match status" value="1"/>
</dbReference>
<organism evidence="2 3">
    <name type="scientific">Candidatus Egerieisoma faecipullorum</name>
    <dbReference type="NCBI Taxonomy" id="2840963"/>
    <lineage>
        <taxon>Bacteria</taxon>
        <taxon>Bacillati</taxon>
        <taxon>Bacillota</taxon>
        <taxon>Clostridia</taxon>
        <taxon>Eubacteriales</taxon>
        <taxon>Clostridiaceae</taxon>
        <taxon>Clostridiaceae incertae sedis</taxon>
        <taxon>Candidatus Egerieisoma</taxon>
    </lineage>
</organism>
<dbReference type="AlphaFoldDB" id="A0A9D1I943"/>
<feature type="domain" description="Alpha-L-rhamnosidase six-hairpin glycosidase" evidence="1">
    <location>
        <begin position="357"/>
        <end position="692"/>
    </location>
</feature>
<reference evidence="2" key="2">
    <citation type="journal article" date="2021" name="PeerJ">
        <title>Extensive microbial diversity within the chicken gut microbiome revealed by metagenomics and culture.</title>
        <authorList>
            <person name="Gilroy R."/>
            <person name="Ravi A."/>
            <person name="Getino M."/>
            <person name="Pursley I."/>
            <person name="Horton D.L."/>
            <person name="Alikhan N.F."/>
            <person name="Baker D."/>
            <person name="Gharbi K."/>
            <person name="Hall N."/>
            <person name="Watson M."/>
            <person name="Adriaenssens E.M."/>
            <person name="Foster-Nyarko E."/>
            <person name="Jarju S."/>
            <person name="Secka A."/>
            <person name="Antonio M."/>
            <person name="Oren A."/>
            <person name="Chaudhuri R.R."/>
            <person name="La Ragione R."/>
            <person name="Hildebrand F."/>
            <person name="Pallen M.J."/>
        </authorList>
    </citation>
    <scope>NUCLEOTIDE SEQUENCE</scope>
    <source>
        <strain evidence="2">CHK195-4489</strain>
    </source>
</reference>
<dbReference type="InterPro" id="IPR012341">
    <property type="entry name" value="6hp_glycosidase-like_sf"/>
</dbReference>
<dbReference type="InterPro" id="IPR008928">
    <property type="entry name" value="6-hairpin_glycosidase_sf"/>
</dbReference>
<dbReference type="SUPFAM" id="SSF48208">
    <property type="entry name" value="Six-hairpin glycosidases"/>
    <property type="match status" value="1"/>
</dbReference>